<accession>A0A444YAT5</accession>
<organism evidence="3 4">
    <name type="scientific">Arachis hypogaea</name>
    <name type="common">Peanut</name>
    <dbReference type="NCBI Taxonomy" id="3818"/>
    <lineage>
        <taxon>Eukaryota</taxon>
        <taxon>Viridiplantae</taxon>
        <taxon>Streptophyta</taxon>
        <taxon>Embryophyta</taxon>
        <taxon>Tracheophyta</taxon>
        <taxon>Spermatophyta</taxon>
        <taxon>Magnoliopsida</taxon>
        <taxon>eudicotyledons</taxon>
        <taxon>Gunneridae</taxon>
        <taxon>Pentapetalae</taxon>
        <taxon>rosids</taxon>
        <taxon>fabids</taxon>
        <taxon>Fabales</taxon>
        <taxon>Fabaceae</taxon>
        <taxon>Papilionoideae</taxon>
        <taxon>50 kb inversion clade</taxon>
        <taxon>dalbergioids sensu lato</taxon>
        <taxon>Dalbergieae</taxon>
        <taxon>Pterocarpus clade</taxon>
        <taxon>Arachis</taxon>
    </lineage>
</organism>
<sequence length="209" mass="24196">MGVGGATARCQASGGCTVRNCVRHMPQMDDPKTLRQYARCYILLLIGGCLMTVKSNNLVHLLWLPLLQDFEKWHGLSWGSAVLAWTYHSLYFAAHRGMTNIVGYKPLFMSWWYPSEQQVFLYPMAARLIRLMQQSRDQHETRVLQWRLSLNQLWMDEVRTKILLPNVTLPCRLCAHPGLSMRQSGAQMSVVSLVYFNIVKFHQVNRVKR</sequence>
<dbReference type="EMBL" id="SDMP01000017">
    <property type="protein sequence ID" value="RYQ99049.1"/>
    <property type="molecule type" value="Genomic_DNA"/>
</dbReference>
<keyword evidence="1" id="KW-0812">Transmembrane</keyword>
<dbReference type="PANTHER" id="PTHR46033:SF8">
    <property type="entry name" value="PROTEIN MAINTENANCE OF MERISTEMS-LIKE"/>
    <property type="match status" value="1"/>
</dbReference>
<keyword evidence="4" id="KW-1185">Reference proteome</keyword>
<feature type="transmembrane region" description="Helical" evidence="1">
    <location>
        <begin position="41"/>
        <end position="63"/>
    </location>
</feature>
<proteinExistence type="predicted"/>
<dbReference type="PANTHER" id="PTHR46033">
    <property type="entry name" value="PROTEIN MAIN-LIKE 2"/>
    <property type="match status" value="1"/>
</dbReference>
<evidence type="ECO:0000259" key="2">
    <source>
        <dbReference type="Pfam" id="PF10536"/>
    </source>
</evidence>
<feature type="transmembrane region" description="Helical" evidence="1">
    <location>
        <begin position="75"/>
        <end position="94"/>
    </location>
</feature>
<comment type="caution">
    <text evidence="3">The sequence shown here is derived from an EMBL/GenBank/DDBJ whole genome shotgun (WGS) entry which is preliminary data.</text>
</comment>
<feature type="domain" description="Aminotransferase-like plant mobile" evidence="2">
    <location>
        <begin position="24"/>
        <end position="159"/>
    </location>
</feature>
<dbReference type="AlphaFoldDB" id="A0A444YAT5"/>
<dbReference type="Proteomes" id="UP000289738">
    <property type="component" value="Chromosome B07"/>
</dbReference>
<evidence type="ECO:0000256" key="1">
    <source>
        <dbReference type="SAM" id="Phobius"/>
    </source>
</evidence>
<keyword evidence="1" id="KW-0472">Membrane</keyword>
<protein>
    <recommendedName>
        <fullName evidence="2">Aminotransferase-like plant mobile domain-containing protein</fullName>
    </recommendedName>
</protein>
<evidence type="ECO:0000313" key="4">
    <source>
        <dbReference type="Proteomes" id="UP000289738"/>
    </source>
</evidence>
<reference evidence="3 4" key="1">
    <citation type="submission" date="2019-01" db="EMBL/GenBank/DDBJ databases">
        <title>Sequencing of cultivated peanut Arachis hypogaea provides insights into genome evolution and oil improvement.</title>
        <authorList>
            <person name="Chen X."/>
        </authorList>
    </citation>
    <scope>NUCLEOTIDE SEQUENCE [LARGE SCALE GENOMIC DNA]</scope>
    <source>
        <strain evidence="4">cv. Fuhuasheng</strain>
        <tissue evidence="3">Leaves</tissue>
    </source>
</reference>
<dbReference type="InterPro" id="IPR019557">
    <property type="entry name" value="AminoTfrase-like_pln_mobile"/>
</dbReference>
<gene>
    <name evidence="3" type="ORF">Ahy_B07g086900</name>
</gene>
<keyword evidence="1" id="KW-1133">Transmembrane helix</keyword>
<dbReference type="Pfam" id="PF10536">
    <property type="entry name" value="PMD"/>
    <property type="match status" value="1"/>
</dbReference>
<dbReference type="InterPro" id="IPR044824">
    <property type="entry name" value="MAIN-like"/>
</dbReference>
<dbReference type="GO" id="GO:0010073">
    <property type="term" value="P:meristem maintenance"/>
    <property type="evidence" value="ECO:0007669"/>
    <property type="project" value="InterPro"/>
</dbReference>
<evidence type="ECO:0000313" key="3">
    <source>
        <dbReference type="EMBL" id="RYQ99049.1"/>
    </source>
</evidence>
<name>A0A444YAT5_ARAHY</name>